<dbReference type="EnsemblMetazoa" id="GAUT011244-RA">
    <property type="protein sequence ID" value="GAUT011244-PA"/>
    <property type="gene ID" value="GAUT011244"/>
</dbReference>
<feature type="transmembrane region" description="Helical" evidence="1">
    <location>
        <begin position="89"/>
        <end position="110"/>
    </location>
</feature>
<proteinExistence type="predicted"/>
<name>A0A1A9UPI7_GLOAU</name>
<accession>A0A1A9UPI7</accession>
<dbReference type="VEuPathDB" id="VectorBase:GAUT011244"/>
<keyword evidence="1" id="KW-0812">Transmembrane</keyword>
<evidence type="ECO:0000313" key="3">
    <source>
        <dbReference type="Proteomes" id="UP000078200"/>
    </source>
</evidence>
<keyword evidence="1" id="KW-1133">Transmembrane helix</keyword>
<dbReference type="Proteomes" id="UP000078200">
    <property type="component" value="Unassembled WGS sequence"/>
</dbReference>
<evidence type="ECO:0000256" key="1">
    <source>
        <dbReference type="SAM" id="Phobius"/>
    </source>
</evidence>
<dbReference type="AlphaFoldDB" id="A0A1A9UPI7"/>
<protein>
    <submittedName>
        <fullName evidence="2">Uncharacterized protein</fullName>
    </submittedName>
</protein>
<organism evidence="2 3">
    <name type="scientific">Glossina austeni</name>
    <name type="common">Savannah tsetse fly</name>
    <dbReference type="NCBI Taxonomy" id="7395"/>
    <lineage>
        <taxon>Eukaryota</taxon>
        <taxon>Metazoa</taxon>
        <taxon>Ecdysozoa</taxon>
        <taxon>Arthropoda</taxon>
        <taxon>Hexapoda</taxon>
        <taxon>Insecta</taxon>
        <taxon>Pterygota</taxon>
        <taxon>Neoptera</taxon>
        <taxon>Endopterygota</taxon>
        <taxon>Diptera</taxon>
        <taxon>Brachycera</taxon>
        <taxon>Muscomorpha</taxon>
        <taxon>Hippoboscoidea</taxon>
        <taxon>Glossinidae</taxon>
        <taxon>Glossina</taxon>
    </lineage>
</organism>
<keyword evidence="3" id="KW-1185">Reference proteome</keyword>
<keyword evidence="1" id="KW-0472">Membrane</keyword>
<reference evidence="2" key="1">
    <citation type="submission" date="2020-05" db="UniProtKB">
        <authorList>
            <consortium name="EnsemblMetazoa"/>
        </authorList>
    </citation>
    <scope>IDENTIFICATION</scope>
    <source>
        <strain evidence="2">TTRI</strain>
    </source>
</reference>
<evidence type="ECO:0000313" key="2">
    <source>
        <dbReference type="EnsemblMetazoa" id="GAUT011244-PA"/>
    </source>
</evidence>
<sequence>MSHTCSNCDCNHLESSFALILLAEFNRNGILSCEAHEYECTTTSTTTTTATNSECNENAKGAAKGYRLISCFLAGSKEKRGENSCLDRWLVGWLVGWLVVWLVALIRIGLGV</sequence>